<reference evidence="4 5" key="1">
    <citation type="submission" date="2018-03" db="EMBL/GenBank/DDBJ databases">
        <title>Genomic Encyclopedia of Archaeal and Bacterial Type Strains, Phase II (KMG-II): from individual species to whole genera.</title>
        <authorList>
            <person name="Goeker M."/>
        </authorList>
    </citation>
    <scope>NUCLEOTIDE SEQUENCE [LARGE SCALE GENOMIC DNA]</scope>
    <source>
        <strain evidence="4 5">DSM 27929</strain>
    </source>
</reference>
<comment type="caution">
    <text evidence="4">The sequence shown here is derived from an EMBL/GenBank/DDBJ whole genome shotgun (WGS) entry which is preliminary data.</text>
</comment>
<dbReference type="Gene3D" id="2.60.40.1220">
    <property type="match status" value="2"/>
</dbReference>
<evidence type="ECO:0000313" key="4">
    <source>
        <dbReference type="EMBL" id="PRY86321.1"/>
    </source>
</evidence>
<dbReference type="SUPFAM" id="SSF74853">
    <property type="entry name" value="Lamin A/C globular tail domain"/>
    <property type="match status" value="2"/>
</dbReference>
<keyword evidence="5" id="KW-1185">Reference proteome</keyword>
<gene>
    <name evidence="4" type="ORF">CLW00_109168</name>
</gene>
<name>A0A2T0WHX1_9BACT</name>
<dbReference type="Gene3D" id="2.60.40.1260">
    <property type="entry name" value="Lamin Tail domain"/>
    <property type="match status" value="1"/>
</dbReference>
<evidence type="ECO:0000256" key="2">
    <source>
        <dbReference type="SAM" id="SignalP"/>
    </source>
</evidence>
<feature type="signal peptide" evidence="2">
    <location>
        <begin position="1"/>
        <end position="27"/>
    </location>
</feature>
<feature type="domain" description="LTD" evidence="3">
    <location>
        <begin position="822"/>
        <end position="950"/>
    </location>
</feature>
<dbReference type="PROSITE" id="PS51841">
    <property type="entry name" value="LTD"/>
    <property type="match status" value="2"/>
</dbReference>
<feature type="domain" description="LTD" evidence="3">
    <location>
        <begin position="557"/>
        <end position="679"/>
    </location>
</feature>
<dbReference type="InterPro" id="IPR036415">
    <property type="entry name" value="Lamin_tail_dom_sf"/>
</dbReference>
<evidence type="ECO:0000256" key="1">
    <source>
        <dbReference type="ARBA" id="ARBA00022729"/>
    </source>
</evidence>
<keyword evidence="1 2" id="KW-0732">Signal</keyword>
<dbReference type="Proteomes" id="UP000238157">
    <property type="component" value="Unassembled WGS sequence"/>
</dbReference>
<sequence length="1109" mass="124854">MKRRFLKGFQKILLTLMYTFYSFAGFAQIQDFEKDFTILNHPKEFLPNWSANEVRGTSSRVFQAKGEGRFGSQALGVQAISSFNGVIYHKTSTKTFTNPKLAFFAKSKSNGTGDRPVLPYISFSSDGENYENPIQVGDEKTFANRNNDYTLFEIPIPLIFQNQDLIWIKYEIRFGPGTGSAARFFMDDVGLFESEEEVDPLKIKRTKTLSPYSFSMDFNRKIFPPESPQISISGNKIDYLLFPTDTTLIIFTEQPIPAFSTVDISNLKDGTGKVTAKVSEIVINEMITIGEAEILSPDLLKLHFTQFYSPSSVSQTANFTVNGKSPISITLSDDQFSILLDLNTPLVLDQTVNIVAENIANNSAETNPDKSSLEFLYKDYVEDVFALDPNTIYVQSSIPQNPDDIDELHFKIEEFPEFEFKVSLPDSLMLKLYTDAPLDEGINYTLNIPHRKSGRGLFLPGSSQAFVYDITPPDLIEVILLNESTLLLIFSEKIDPIFASILNNYAIEGTNPSQVVIRGHQIILSWNSNFQTELNYVLEINKISDLNGNFSENLIKTFNATQFPAISYKDIVINEIMPAPRSGNMLPNVEYVEVFNTTEHPVYLGGMQLANSRRASILPSAVIGPKNYLILSPRNQSTQFEKYGEVLGLTNWPTLLNTADQVNLLSATEEVLDSLNYNSSSFGSSSFASGGYSLELANPFLKCYLPSNLKVSQDPARGTPGKVNSVFEETPDLSSPKFLSFQILEANIVSLNFDKVLNQDLRNVNLEISPNLSIAKIEIGITPNSLILHFEEKIKANTKYNIRINSLRDCSGNLFEEKETVYFILPDFASKGDIVINEVLFNPRTGAPKFVEIYNSSSKFLNMKDWKLANLNTSDEVANRRILFSEDMILEPFSFLVFTTDRAKLKQEYPKGKEDRFVEYSSLPSFPISAGNVVLLNPEEELIEIFSYSERMHHPLIKEKRGISLERLSPFAPVNDPNNWQSASSSEGYASPGYKNSQNFEGNEDFGIEISPRVFVPEAAGEQPFTTISYYMSQSGKIATMRIYHPGGILIKELCQNAVWGEKGFYLWDGTDMNNRKVRPGHYIIWIEIFDLQGKVTQIRKTVVVGTKF</sequence>
<organism evidence="4 5">
    <name type="scientific">Mongoliibacter ruber</name>
    <dbReference type="NCBI Taxonomy" id="1750599"/>
    <lineage>
        <taxon>Bacteria</taxon>
        <taxon>Pseudomonadati</taxon>
        <taxon>Bacteroidota</taxon>
        <taxon>Cytophagia</taxon>
        <taxon>Cytophagales</taxon>
        <taxon>Cyclobacteriaceae</taxon>
        <taxon>Mongoliibacter</taxon>
    </lineage>
</organism>
<evidence type="ECO:0000259" key="3">
    <source>
        <dbReference type="PROSITE" id="PS51841"/>
    </source>
</evidence>
<dbReference type="InterPro" id="IPR014755">
    <property type="entry name" value="Cu-Rt/internalin_Ig-like"/>
</dbReference>
<dbReference type="OrthoDB" id="9758406at2"/>
<dbReference type="AlphaFoldDB" id="A0A2T0WHX1"/>
<protein>
    <submittedName>
        <fullName evidence="4">Lamin tail-like protein</fullName>
    </submittedName>
</protein>
<proteinExistence type="predicted"/>
<accession>A0A2T0WHX1</accession>
<evidence type="ECO:0000313" key="5">
    <source>
        <dbReference type="Proteomes" id="UP000238157"/>
    </source>
</evidence>
<dbReference type="Gene3D" id="2.60.40.4070">
    <property type="match status" value="1"/>
</dbReference>
<dbReference type="EMBL" id="PVTR01000009">
    <property type="protein sequence ID" value="PRY86321.1"/>
    <property type="molecule type" value="Genomic_DNA"/>
</dbReference>
<dbReference type="InterPro" id="IPR001322">
    <property type="entry name" value="Lamin_tail_dom"/>
</dbReference>
<feature type="chain" id="PRO_5015401233" evidence="2">
    <location>
        <begin position="28"/>
        <end position="1109"/>
    </location>
</feature>
<dbReference type="Pfam" id="PF00932">
    <property type="entry name" value="LTD"/>
    <property type="match status" value="2"/>
</dbReference>